<dbReference type="Pfam" id="PF22936">
    <property type="entry name" value="Pol_BBD"/>
    <property type="match status" value="1"/>
</dbReference>
<evidence type="ECO:0000256" key="4">
    <source>
        <dbReference type="ARBA" id="ARBA00023128"/>
    </source>
</evidence>
<dbReference type="InterPro" id="IPR025724">
    <property type="entry name" value="GAG-pre-integrase_dom"/>
</dbReference>
<feature type="domain" description="Integrase catalytic" evidence="6">
    <location>
        <begin position="609"/>
        <end position="719"/>
    </location>
</feature>
<evidence type="ECO:0000256" key="1">
    <source>
        <dbReference type="ARBA" id="ARBA00004173"/>
    </source>
</evidence>
<evidence type="ECO:0000259" key="6">
    <source>
        <dbReference type="PROSITE" id="PS50994"/>
    </source>
</evidence>
<dbReference type="InterPro" id="IPR012337">
    <property type="entry name" value="RNaseH-like_sf"/>
</dbReference>
<dbReference type="InterPro" id="IPR043502">
    <property type="entry name" value="DNA/RNA_pol_sf"/>
</dbReference>
<feature type="region of interest" description="Disordered" evidence="5">
    <location>
        <begin position="267"/>
        <end position="331"/>
    </location>
</feature>
<dbReference type="PANTHER" id="PTHR11439:SF483">
    <property type="entry name" value="PEPTIDE SYNTHASE GLIP-LIKE, PUTATIVE (AFU_ORTHOLOGUE AFUA_3G12920)-RELATED"/>
    <property type="match status" value="1"/>
</dbReference>
<dbReference type="PROSITE" id="PS50994">
    <property type="entry name" value="INTEGRASE"/>
    <property type="match status" value="1"/>
</dbReference>
<dbReference type="CDD" id="cd09272">
    <property type="entry name" value="RNase_HI_RT_Ty1"/>
    <property type="match status" value="1"/>
</dbReference>
<evidence type="ECO:0000313" key="8">
    <source>
        <dbReference type="Proteomes" id="UP000605986"/>
    </source>
</evidence>
<evidence type="ECO:0000256" key="5">
    <source>
        <dbReference type="SAM" id="MobiDB-lite"/>
    </source>
</evidence>
<dbReference type="OrthoDB" id="5017987at2759"/>
<keyword evidence="2" id="KW-0378">Hydrolase</keyword>
<dbReference type="InterPro" id="IPR013103">
    <property type="entry name" value="RVT_2"/>
</dbReference>
<dbReference type="GO" id="GO:0015074">
    <property type="term" value="P:DNA integration"/>
    <property type="evidence" value="ECO:0007669"/>
    <property type="project" value="InterPro"/>
</dbReference>
<dbReference type="GO" id="GO:0005739">
    <property type="term" value="C:mitochondrion"/>
    <property type="evidence" value="ECO:0007669"/>
    <property type="project" value="UniProtKB-SubCell"/>
</dbReference>
<reference evidence="7" key="1">
    <citation type="submission" date="2020-01" db="EMBL/GenBank/DDBJ databases">
        <title>Identification and distribution of gene clusters putatively required for synthesis of sphingolipid metabolism inhibitors in phylogenetically diverse species of the filamentous fungus Fusarium.</title>
        <authorList>
            <person name="Kim H.-S."/>
            <person name="Busman M."/>
            <person name="Brown D.W."/>
            <person name="Divon H."/>
            <person name="Uhlig S."/>
            <person name="Proctor R.H."/>
        </authorList>
    </citation>
    <scope>NUCLEOTIDE SEQUENCE</scope>
    <source>
        <strain evidence="7">NRRL 53441</strain>
    </source>
</reference>
<accession>A0A8H4JP07</accession>
<dbReference type="SUPFAM" id="SSF53098">
    <property type="entry name" value="Ribonuclease H-like"/>
    <property type="match status" value="1"/>
</dbReference>
<evidence type="ECO:0000313" key="7">
    <source>
        <dbReference type="EMBL" id="KAF4435725.1"/>
    </source>
</evidence>
<dbReference type="PANTHER" id="PTHR11439">
    <property type="entry name" value="GAG-POL-RELATED RETROTRANSPOSON"/>
    <property type="match status" value="1"/>
</dbReference>
<name>A0A8H4JP07_9HYPO</name>
<proteinExistence type="predicted"/>
<dbReference type="GO" id="GO:0004190">
    <property type="term" value="F:aspartic-type endopeptidase activity"/>
    <property type="evidence" value="ECO:0007669"/>
    <property type="project" value="UniProtKB-KW"/>
</dbReference>
<keyword evidence="3" id="KW-0694">RNA-binding</keyword>
<keyword evidence="4" id="KW-0496">Mitochondrion</keyword>
<dbReference type="Gene3D" id="3.30.420.10">
    <property type="entry name" value="Ribonuclease H-like superfamily/Ribonuclease H"/>
    <property type="match status" value="1"/>
</dbReference>
<organism evidence="7 8">
    <name type="scientific">Fusarium austroafricanum</name>
    <dbReference type="NCBI Taxonomy" id="2364996"/>
    <lineage>
        <taxon>Eukaryota</taxon>
        <taxon>Fungi</taxon>
        <taxon>Dikarya</taxon>
        <taxon>Ascomycota</taxon>
        <taxon>Pezizomycotina</taxon>
        <taxon>Sordariomycetes</taxon>
        <taxon>Hypocreomycetidae</taxon>
        <taxon>Hypocreales</taxon>
        <taxon>Nectriaceae</taxon>
        <taxon>Fusarium</taxon>
        <taxon>Fusarium concolor species complex</taxon>
    </lineage>
</organism>
<dbReference type="SUPFAM" id="SSF56672">
    <property type="entry name" value="DNA/RNA polymerases"/>
    <property type="match status" value="1"/>
</dbReference>
<evidence type="ECO:0000256" key="3">
    <source>
        <dbReference type="ARBA" id="ARBA00022884"/>
    </source>
</evidence>
<keyword evidence="2" id="KW-0645">Protease</keyword>
<gene>
    <name evidence="7" type="ORF">F53441_13462</name>
</gene>
<comment type="subcellular location">
    <subcellularLocation>
        <location evidence="1">Mitochondrion</location>
    </subcellularLocation>
</comment>
<dbReference type="InterPro" id="IPR036397">
    <property type="entry name" value="RNaseH_sf"/>
</dbReference>
<comment type="caution">
    <text evidence="7">The sequence shown here is derived from an EMBL/GenBank/DDBJ whole genome shotgun (WGS) entry which is preliminary data.</text>
</comment>
<dbReference type="EMBL" id="JAADJG010000837">
    <property type="protein sequence ID" value="KAF4435725.1"/>
    <property type="molecule type" value="Genomic_DNA"/>
</dbReference>
<dbReference type="Pfam" id="PF25597">
    <property type="entry name" value="SH3_retrovirus"/>
    <property type="match status" value="1"/>
</dbReference>
<dbReference type="InterPro" id="IPR057670">
    <property type="entry name" value="SH3_retrovirus"/>
</dbReference>
<sequence length="1517" mass="173407">MSTSANTKTYLLNGPGDWDSFEQSFIIKISAERIYELGRLSDATQFNTIRIAEPKRPEFSDYNASAGTATRSGETSAVRGVTNATSYTDLLPADQEAYKARMTIYKSDLDRYNKQADGIRNVLNWMIEKITPHYVETCSPAMNGSTEHDNISQFFLNLKAACGIDDALRRKQARKAYFEVLKEGTHRKTNWEDWITSWEKAIRIAKLRGVAEAQHPNTWFEDLMQALEHQFAIFLRIEQSGNKRIIESGKYLPMTFSAQFRQEIQEVKRRPERGNANQVAKGSFGPTFQSSNPRASSGSTPQASTPEVKKRSRSGTSDSREGSAKRARPTTEGRALCKLCEKTHLRPNSSSCWVAFPDEAPAKFKPSRKHLDLFDERLEKDKEKQPSISRKAAAFLASSGEYPLRDSSILDSGTTLHIFNNAKRFISLESAQYGEGVYAGSTWLPILGYGEVQINVVNLQNELQPFTLSRVAYCPDIGTNLVSLGKLRQIGYWWDQKKQRNIIRHASGQPLCELTEKYDQYVLEHIPRTAERAAFVTNHLRYNSWTARKPNRARAAIWHRRLGHPGPRSLEHLVNHTFGAKIKGPTTVECDVCGLGKMKRQEHREPRERASKPGERVSIDFHDYPQGLNGYTSCAIITDRNSGMCWDYYFMSRYDENLLAMLQHFVQMLEIMYEVKLRTIETDNELQKGNLSKQWLLRKGIAIEESSPRTQQQNGSGERNLPIELWSELVRTAVYQLNRTPKQRLKWKTPYESFLSGVPTAKEKNQPRIGHMRVIGCKAFALTSSAQLKEKRLQSRTSPKAWIGFLVGYNSQNIFRVWNPLTNKIYITRDVIFNEEEFFSADETQMRETIGEYTLEEIQARLTALLSSEQLDQVMDPVQGPDEQDSTETSLETLIEDLPTEQVEPEEEQDFNSEKYTQLRFELLPTPPESPPSSFLAQIGIQTSHNLDKAKTSEKDLLVVNQAFNAGLMTVSIAKMEGKLISKAMRSRYICGRLKPKCEPQLTQTNLEPDRHKNHRRNLPPAPSSYGGLEGHRFEVEFKRAQEDHLESHKQMSSWTEISRSDPRIGSSQILDCKSFRTLLAIAARNDLELLQYDAVNAFVNAKLGSPIYIELPPGFRKGKKSQVLLLHKALYGLRIALLLWQTELGNTLRSLNCQPVPYEACCYLKEGIFIFFYVDDIVIAFKKSDEAKATQLVKSLQQKYKLTGGNDLQWFLGMEIIRDRKAKQIWVTQVMYLEKIYELRTSDSIYATPMSDEELFPNQERANKKTCNWYKKVIGSILYAAVISRPDIAFAISRLARFMNNPGVKHVKAANRVLNYLYDTRFYGLQLGTGERFEIYSDASFGDNTLNRKSSQGYAMQLFGSLVGWRANKQDTVTTSSTEAELLALAQAAKEGLFQQRLLQSLQVEAQNTELHLITDNLNTFRLLVNPIHKLKTKLRHVDIHTHWLREHIQKNTILIRHERSEDNVADGLTKSLQGAKYQSSCKLYGLVNIQQRIQDRRDKELKEKTIEEILDDLDM</sequence>
<dbReference type="Pfam" id="PF07727">
    <property type="entry name" value="RVT_2"/>
    <property type="match status" value="1"/>
</dbReference>
<protein>
    <submittedName>
        <fullName evidence="7">Putative retrotransposon HobS hobase</fullName>
    </submittedName>
</protein>
<dbReference type="GO" id="GO:0005634">
    <property type="term" value="C:nucleus"/>
    <property type="evidence" value="ECO:0007669"/>
    <property type="project" value="UniProtKB-ARBA"/>
</dbReference>
<feature type="compositionally biased region" description="Polar residues" evidence="5">
    <location>
        <begin position="275"/>
        <end position="305"/>
    </location>
</feature>
<dbReference type="Proteomes" id="UP000605986">
    <property type="component" value="Unassembled WGS sequence"/>
</dbReference>
<evidence type="ECO:0000256" key="2">
    <source>
        <dbReference type="ARBA" id="ARBA00022750"/>
    </source>
</evidence>
<dbReference type="Pfam" id="PF13976">
    <property type="entry name" value="gag_pre-integrs"/>
    <property type="match status" value="1"/>
</dbReference>
<keyword evidence="8" id="KW-1185">Reference proteome</keyword>
<dbReference type="InterPro" id="IPR054722">
    <property type="entry name" value="PolX-like_BBD"/>
</dbReference>
<keyword evidence="2" id="KW-0064">Aspartyl protease</keyword>
<dbReference type="InterPro" id="IPR001584">
    <property type="entry name" value="Integrase_cat-core"/>
</dbReference>
<dbReference type="GO" id="GO:0003723">
    <property type="term" value="F:RNA binding"/>
    <property type="evidence" value="ECO:0007669"/>
    <property type="project" value="UniProtKB-KW"/>
</dbReference>